<organism evidence="4 5">
    <name type="scientific">Kitasatospora viridis</name>
    <dbReference type="NCBI Taxonomy" id="281105"/>
    <lineage>
        <taxon>Bacteria</taxon>
        <taxon>Bacillati</taxon>
        <taxon>Actinomycetota</taxon>
        <taxon>Actinomycetes</taxon>
        <taxon>Kitasatosporales</taxon>
        <taxon>Streptomycetaceae</taxon>
        <taxon>Kitasatospora</taxon>
    </lineage>
</organism>
<feature type="transmembrane region" description="Helical" evidence="2">
    <location>
        <begin position="75"/>
        <end position="99"/>
    </location>
</feature>
<dbReference type="InterPro" id="IPR050039">
    <property type="entry name" value="MAB_1171c-like"/>
</dbReference>
<evidence type="ECO:0000313" key="5">
    <source>
        <dbReference type="Proteomes" id="UP000317940"/>
    </source>
</evidence>
<feature type="transmembrane region" description="Helical" evidence="2">
    <location>
        <begin position="150"/>
        <end position="170"/>
    </location>
</feature>
<sequence>MVPLALHLPGIHFSPVKLLILLLIWAVTLWRLPAALRSPQQRPLWNAFAGVTGLLTIGLPAVASQVDRLGGVPDLALLLEHLLGLFACSAGLTFCGRTARPELAARWRRPQLATLITAQLGLVLCFARLHHPTETADFYQDYPRSGTACLYALIVVGYLGVSMGTGSWLFGTYARRAGTRSLRLGLAVLGLGTATGFGYALLRGWQILLETAGRPMCLADRWLYRVEWTATALVVVGSLIPALGVACRGLRDRLIARRLHPLWAELTAAVPEVVLAERLGRGPRLRLHRLVIEIRDAALVLAPYAAEEARHRAGAAPDERTGALAEASWLRTAIARRAGGQRPAEHREAPPPPAPAGPACPDELDELDFDSETRRLVRLAAAYARTAAPG</sequence>
<dbReference type="OrthoDB" id="3685619at2"/>
<feature type="region of interest" description="Disordered" evidence="1">
    <location>
        <begin position="339"/>
        <end position="367"/>
    </location>
</feature>
<proteinExistence type="predicted"/>
<evidence type="ECO:0000259" key="3">
    <source>
        <dbReference type="Pfam" id="PF20182"/>
    </source>
</evidence>
<comment type="caution">
    <text evidence="4">The sequence shown here is derived from an EMBL/GenBank/DDBJ whole genome shotgun (WGS) entry which is preliminary data.</text>
</comment>
<dbReference type="Proteomes" id="UP000317940">
    <property type="component" value="Unassembled WGS sequence"/>
</dbReference>
<feature type="transmembrane region" description="Helical" evidence="2">
    <location>
        <begin position="111"/>
        <end position="130"/>
    </location>
</feature>
<feature type="transmembrane region" description="Helical" evidence="2">
    <location>
        <begin position="222"/>
        <end position="247"/>
    </location>
</feature>
<evidence type="ECO:0000256" key="2">
    <source>
        <dbReference type="SAM" id="Phobius"/>
    </source>
</evidence>
<name>A0A561UH10_9ACTN</name>
<keyword evidence="2" id="KW-0812">Transmembrane</keyword>
<dbReference type="Pfam" id="PF20182">
    <property type="entry name" value="DUF6545"/>
    <property type="match status" value="1"/>
</dbReference>
<feature type="domain" description="DUF6545" evidence="3">
    <location>
        <begin position="254"/>
        <end position="384"/>
    </location>
</feature>
<feature type="transmembrane region" description="Helical" evidence="2">
    <location>
        <begin position="12"/>
        <end position="32"/>
    </location>
</feature>
<reference evidence="4 5" key="1">
    <citation type="submission" date="2019-06" db="EMBL/GenBank/DDBJ databases">
        <title>Sequencing the genomes of 1000 actinobacteria strains.</title>
        <authorList>
            <person name="Klenk H.-P."/>
        </authorList>
    </citation>
    <scope>NUCLEOTIDE SEQUENCE [LARGE SCALE GENOMIC DNA]</scope>
    <source>
        <strain evidence="4 5">DSM 44826</strain>
    </source>
</reference>
<feature type="transmembrane region" description="Helical" evidence="2">
    <location>
        <begin position="182"/>
        <end position="202"/>
    </location>
</feature>
<evidence type="ECO:0000313" key="4">
    <source>
        <dbReference type="EMBL" id="TWF98659.1"/>
    </source>
</evidence>
<dbReference type="RefSeq" id="WP_145905056.1">
    <property type="nucleotide sequence ID" value="NZ_BAAAMZ010000012.1"/>
</dbReference>
<keyword evidence="2" id="KW-0472">Membrane</keyword>
<gene>
    <name evidence="4" type="ORF">FHX73_112480</name>
</gene>
<evidence type="ECO:0000256" key="1">
    <source>
        <dbReference type="SAM" id="MobiDB-lite"/>
    </source>
</evidence>
<feature type="transmembrane region" description="Helical" evidence="2">
    <location>
        <begin position="44"/>
        <end position="63"/>
    </location>
</feature>
<dbReference type="AlphaFoldDB" id="A0A561UH10"/>
<keyword evidence="5" id="KW-1185">Reference proteome</keyword>
<keyword evidence="2" id="KW-1133">Transmembrane helix</keyword>
<dbReference type="NCBIfam" id="NF042915">
    <property type="entry name" value="MAB_1171c_fam"/>
    <property type="match status" value="1"/>
</dbReference>
<dbReference type="InterPro" id="IPR046675">
    <property type="entry name" value="DUF6545"/>
</dbReference>
<protein>
    <recommendedName>
        <fullName evidence="3">DUF6545 domain-containing protein</fullName>
    </recommendedName>
</protein>
<dbReference type="EMBL" id="VIWT01000001">
    <property type="protein sequence ID" value="TWF98659.1"/>
    <property type="molecule type" value="Genomic_DNA"/>
</dbReference>
<accession>A0A561UH10</accession>